<proteinExistence type="predicted"/>
<name>A0A6J4RQV5_9ACTN</name>
<organism evidence="2">
    <name type="scientific">uncultured Solirubrobacteraceae bacterium</name>
    <dbReference type="NCBI Taxonomy" id="1162706"/>
    <lineage>
        <taxon>Bacteria</taxon>
        <taxon>Bacillati</taxon>
        <taxon>Actinomycetota</taxon>
        <taxon>Thermoleophilia</taxon>
        <taxon>Solirubrobacterales</taxon>
        <taxon>Solirubrobacteraceae</taxon>
        <taxon>environmental samples</taxon>
    </lineage>
</organism>
<reference evidence="2" key="1">
    <citation type="submission" date="2020-02" db="EMBL/GenBank/DDBJ databases">
        <authorList>
            <person name="Meier V. D."/>
        </authorList>
    </citation>
    <scope>NUCLEOTIDE SEQUENCE</scope>
    <source>
        <strain evidence="2">AVDCRST_MAG69</strain>
    </source>
</reference>
<dbReference type="EMBL" id="CADCVP010000057">
    <property type="protein sequence ID" value="CAA9475603.1"/>
    <property type="molecule type" value="Genomic_DNA"/>
</dbReference>
<feature type="compositionally biased region" description="Basic residues" evidence="1">
    <location>
        <begin position="26"/>
        <end position="44"/>
    </location>
</feature>
<feature type="compositionally biased region" description="Low complexity" evidence="1">
    <location>
        <begin position="463"/>
        <end position="477"/>
    </location>
</feature>
<dbReference type="AlphaFoldDB" id="A0A6J4RQV5"/>
<feature type="compositionally biased region" description="Basic and acidic residues" evidence="1">
    <location>
        <begin position="450"/>
        <end position="462"/>
    </location>
</feature>
<feature type="region of interest" description="Disordered" evidence="1">
    <location>
        <begin position="298"/>
        <end position="488"/>
    </location>
</feature>
<feature type="non-terminal residue" evidence="2">
    <location>
        <position position="1"/>
    </location>
</feature>
<evidence type="ECO:0000313" key="2">
    <source>
        <dbReference type="EMBL" id="CAA9475603.1"/>
    </source>
</evidence>
<feature type="region of interest" description="Disordered" evidence="1">
    <location>
        <begin position="145"/>
        <end position="184"/>
    </location>
</feature>
<feature type="compositionally biased region" description="Basic residues" evidence="1">
    <location>
        <begin position="169"/>
        <end position="180"/>
    </location>
</feature>
<feature type="compositionally biased region" description="Basic residues" evidence="1">
    <location>
        <begin position="95"/>
        <end position="108"/>
    </location>
</feature>
<feature type="region of interest" description="Disordered" evidence="1">
    <location>
        <begin position="1"/>
        <end position="108"/>
    </location>
</feature>
<accession>A0A6J4RQV5</accession>
<feature type="compositionally biased region" description="Basic residues" evidence="1">
    <location>
        <begin position="1"/>
        <end position="17"/>
    </location>
</feature>
<feature type="non-terminal residue" evidence="2">
    <location>
        <position position="488"/>
    </location>
</feature>
<feature type="compositionally biased region" description="Basic residues" evidence="1">
    <location>
        <begin position="478"/>
        <end position="488"/>
    </location>
</feature>
<protein>
    <submittedName>
        <fullName evidence="2">Uncharacterized MFS-type transporter</fullName>
    </submittedName>
</protein>
<evidence type="ECO:0000256" key="1">
    <source>
        <dbReference type="SAM" id="MobiDB-lite"/>
    </source>
</evidence>
<feature type="compositionally biased region" description="Basic residues" evidence="1">
    <location>
        <begin position="235"/>
        <end position="257"/>
    </location>
</feature>
<gene>
    <name evidence="2" type="ORF">AVDCRST_MAG69-411</name>
</gene>
<feature type="compositionally biased region" description="Low complexity" evidence="1">
    <location>
        <begin position="401"/>
        <end position="433"/>
    </location>
</feature>
<feature type="compositionally biased region" description="Basic residues" evidence="1">
    <location>
        <begin position="353"/>
        <end position="400"/>
    </location>
</feature>
<sequence>GQRRAAGHPRRARHRAGRTAVDRRGLPAHRRGPAHARRVARRPPRPAADVQRRPGRLRAHLAAVRPGSEPRDAGRRPRTAGRGGRAAGALEPGHHQRRLPARGARRRDRQLVGVDGRRLRPRAAGRRRAHRPRLLALDLRHQRAPGGGLPMAGPVGAARDGQWLPARGRPARRHPRRPRPGRAGVCAHRAAGRGLERATRVGAAGRGRAVRRRVPGLGGEDAATDAAARDLRQPQLRRRQPGHAGHLRRSGRRHLPGHHLPAAGRGLERDGRGLLAGAHHGGDVAALQALRAALGPHRAASADGLRSAGGGRRDALDGRRRRQRRLPTRPAGRGPALRSRAVGHGGAVDQHRARSGRSGARRRGQRRQQRHRPGGRPAGHRRDRRRRRRSLHPRARHARGRAGTDASRAGRAGGAARAAPGRGLPGRAEVAAGGARGVGDRLPVGHHRRCAADDRGRVDLAGRGRQPAGGRPPQSRQLARRRAAPGRM</sequence>
<feature type="region of interest" description="Disordered" evidence="1">
    <location>
        <begin position="198"/>
        <end position="268"/>
    </location>
</feature>